<evidence type="ECO:0000313" key="1">
    <source>
        <dbReference type="EMBL" id="JAA86031.1"/>
    </source>
</evidence>
<protein>
    <submittedName>
        <fullName evidence="1">Uncharacterized protein</fullName>
    </submittedName>
</protein>
<proteinExistence type="predicted"/>
<name>S4P3A1_9NEOP</name>
<organism evidence="1">
    <name type="scientific">Pararge aegeria</name>
    <name type="common">speckled wood butterfly</name>
    <dbReference type="NCBI Taxonomy" id="116150"/>
    <lineage>
        <taxon>Eukaryota</taxon>
        <taxon>Metazoa</taxon>
        <taxon>Ecdysozoa</taxon>
        <taxon>Arthropoda</taxon>
        <taxon>Hexapoda</taxon>
        <taxon>Insecta</taxon>
        <taxon>Pterygota</taxon>
        <taxon>Neoptera</taxon>
        <taxon>Endopterygota</taxon>
        <taxon>Lepidoptera</taxon>
        <taxon>Glossata</taxon>
        <taxon>Ditrysia</taxon>
        <taxon>Papilionoidea</taxon>
        <taxon>Nymphalidae</taxon>
        <taxon>Satyrinae</taxon>
        <taxon>Satyrini</taxon>
        <taxon>Parargina</taxon>
        <taxon>Pararge</taxon>
    </lineage>
</organism>
<sequence length="71" mass="8036">MVCIRNTHIVLLQVVGISFFCKTAILQLMGFNAQISLDLSCRILYDNDHILFLNSISFFMSHFSGNTPLVN</sequence>
<reference evidence="1" key="1">
    <citation type="journal article" date="2013" name="BMC Genomics">
        <title>Unscrambling butterfly oogenesis.</title>
        <authorList>
            <person name="Carter J.M."/>
            <person name="Baker S.C."/>
            <person name="Pink R."/>
            <person name="Carter D.R."/>
            <person name="Collins A."/>
            <person name="Tomlin J."/>
            <person name="Gibbs M."/>
            <person name="Breuker C.J."/>
        </authorList>
    </citation>
    <scope>NUCLEOTIDE SEQUENCE</scope>
    <source>
        <tissue evidence="1">Ovary</tissue>
    </source>
</reference>
<dbReference type="AlphaFoldDB" id="S4P3A1"/>
<dbReference type="EMBL" id="GAIX01006529">
    <property type="protein sequence ID" value="JAA86031.1"/>
    <property type="molecule type" value="Transcribed_RNA"/>
</dbReference>
<reference evidence="1" key="2">
    <citation type="submission" date="2013-05" db="EMBL/GenBank/DDBJ databases">
        <authorList>
            <person name="Carter J.-M."/>
            <person name="Baker S.C."/>
            <person name="Pink R."/>
            <person name="Carter D.R.F."/>
            <person name="Collins A."/>
            <person name="Tomlin J."/>
            <person name="Gibbs M."/>
            <person name="Breuker C.J."/>
        </authorList>
    </citation>
    <scope>NUCLEOTIDE SEQUENCE</scope>
    <source>
        <tissue evidence="1">Ovary</tissue>
    </source>
</reference>
<accession>S4P3A1</accession>